<evidence type="ECO:0000313" key="2">
    <source>
        <dbReference type="Proteomes" id="UP000256373"/>
    </source>
</evidence>
<evidence type="ECO:0000313" key="1">
    <source>
        <dbReference type="EMBL" id="REA59052.1"/>
    </source>
</evidence>
<protein>
    <submittedName>
        <fullName evidence="1">Uncharacterized protein</fullName>
    </submittedName>
</protein>
<accession>A0A3D8Y7R6</accession>
<dbReference type="RefSeq" id="WP_115832509.1">
    <property type="nucleotide sequence ID" value="NZ_QNUL01000017.1"/>
</dbReference>
<dbReference type="OrthoDB" id="964158at2"/>
<sequence length="60" mass="7027">MSVTRAEYLIDRLISNNLSADELQELLNGVSNEEEQRKISDVLEKYFNRLLQEDEAKKVK</sequence>
<reference evidence="1 2" key="1">
    <citation type="submission" date="2018-07" db="EMBL/GenBank/DDBJ databases">
        <title>Dyadobacter roseus sp. nov., isolated from rose rhizosphere soil.</title>
        <authorList>
            <person name="Chen L."/>
        </authorList>
    </citation>
    <scope>NUCLEOTIDE SEQUENCE [LARGE SCALE GENOMIC DNA]</scope>
    <source>
        <strain evidence="1 2">RS19</strain>
    </source>
</reference>
<proteinExistence type="predicted"/>
<gene>
    <name evidence="1" type="ORF">DSL64_19025</name>
</gene>
<comment type="caution">
    <text evidence="1">The sequence shown here is derived from an EMBL/GenBank/DDBJ whole genome shotgun (WGS) entry which is preliminary data.</text>
</comment>
<name>A0A3D8Y7R6_9BACT</name>
<dbReference type="AlphaFoldDB" id="A0A3D8Y7R6"/>
<organism evidence="1 2">
    <name type="scientific">Dyadobacter luteus</name>
    <dbReference type="NCBI Taxonomy" id="2259619"/>
    <lineage>
        <taxon>Bacteria</taxon>
        <taxon>Pseudomonadati</taxon>
        <taxon>Bacteroidota</taxon>
        <taxon>Cytophagia</taxon>
        <taxon>Cytophagales</taxon>
        <taxon>Spirosomataceae</taxon>
        <taxon>Dyadobacter</taxon>
    </lineage>
</organism>
<dbReference type="Proteomes" id="UP000256373">
    <property type="component" value="Unassembled WGS sequence"/>
</dbReference>
<keyword evidence="2" id="KW-1185">Reference proteome</keyword>
<dbReference type="EMBL" id="QNUL01000017">
    <property type="protein sequence ID" value="REA59052.1"/>
    <property type="molecule type" value="Genomic_DNA"/>
</dbReference>